<sequence length="271" mass="29846">MIWETDKPIRLEVDGVGLEARCYGPPPSESPTIVMLHEGLGCVALMRDFPQKVADATGHGVFVYSRQGYGQSDPVSLPRPLDYMTREAVDVLPKVLDQIGFRAGVLLGHSDGASIAALYLGNIQDHRVRGLILMAPHFFTEPSGLASIAEAKVAYETGDLKPRLAKYHADVEGAFRGWNDAWLDPGFKEWNIEYAIDYVRVPVLAIQGADDKYGTLAQLDALEKLYAPFDRVVLNDCGHAPHLEQGDKTLAEIVEYMARLDRIEAAEPEVA</sequence>
<dbReference type="InterPro" id="IPR029058">
    <property type="entry name" value="AB_hydrolase_fold"/>
</dbReference>
<dbReference type="PANTHER" id="PTHR43689:SF8">
    <property type="entry name" value="ALPHA_BETA-HYDROLASES SUPERFAMILY PROTEIN"/>
    <property type="match status" value="1"/>
</dbReference>
<evidence type="ECO:0000313" key="3">
    <source>
        <dbReference type="Proteomes" id="UP001229244"/>
    </source>
</evidence>
<dbReference type="InterPro" id="IPR000073">
    <property type="entry name" value="AB_hydrolase_1"/>
</dbReference>
<keyword evidence="3" id="KW-1185">Reference proteome</keyword>
<dbReference type="SUPFAM" id="SSF53474">
    <property type="entry name" value="alpha/beta-Hydrolases"/>
    <property type="match status" value="1"/>
</dbReference>
<dbReference type="PANTHER" id="PTHR43689">
    <property type="entry name" value="HYDROLASE"/>
    <property type="match status" value="1"/>
</dbReference>
<dbReference type="EMBL" id="JAUSUL010000003">
    <property type="protein sequence ID" value="MDQ0316468.1"/>
    <property type="molecule type" value="Genomic_DNA"/>
</dbReference>
<feature type="domain" description="AB hydrolase-1" evidence="1">
    <location>
        <begin position="33"/>
        <end position="250"/>
    </location>
</feature>
<accession>A0AAE4ATM6</accession>
<name>A0AAE4ATM6_9HYPH</name>
<evidence type="ECO:0000313" key="2">
    <source>
        <dbReference type="EMBL" id="MDQ0316468.1"/>
    </source>
</evidence>
<dbReference type="Proteomes" id="UP001229244">
    <property type="component" value="Unassembled WGS sequence"/>
</dbReference>
<dbReference type="RefSeq" id="WP_306886352.1">
    <property type="nucleotide sequence ID" value="NZ_JAUSUL010000003.1"/>
</dbReference>
<reference evidence="2" key="1">
    <citation type="submission" date="2023-07" db="EMBL/GenBank/DDBJ databases">
        <title>Genomic Encyclopedia of Type Strains, Phase IV (KMG-IV): sequencing the most valuable type-strain genomes for metagenomic binning, comparative biology and taxonomic classification.</title>
        <authorList>
            <person name="Goeker M."/>
        </authorList>
    </citation>
    <scope>NUCLEOTIDE SEQUENCE</scope>
    <source>
        <strain evidence="2">DSM 21202</strain>
    </source>
</reference>
<dbReference type="Gene3D" id="3.40.50.1820">
    <property type="entry name" value="alpha/beta hydrolase"/>
    <property type="match status" value="1"/>
</dbReference>
<dbReference type="Pfam" id="PF12697">
    <property type="entry name" value="Abhydrolase_6"/>
    <property type="match status" value="1"/>
</dbReference>
<evidence type="ECO:0000259" key="1">
    <source>
        <dbReference type="Pfam" id="PF12697"/>
    </source>
</evidence>
<protein>
    <submittedName>
        <fullName evidence="2">Pimeloyl-ACP methyl ester carboxylesterase</fullName>
    </submittedName>
</protein>
<proteinExistence type="predicted"/>
<dbReference type="AlphaFoldDB" id="A0AAE4ATM6"/>
<organism evidence="2 3">
    <name type="scientific">Amorphus orientalis</name>
    <dbReference type="NCBI Taxonomy" id="649198"/>
    <lineage>
        <taxon>Bacteria</taxon>
        <taxon>Pseudomonadati</taxon>
        <taxon>Pseudomonadota</taxon>
        <taxon>Alphaproteobacteria</taxon>
        <taxon>Hyphomicrobiales</taxon>
        <taxon>Amorphaceae</taxon>
        <taxon>Amorphus</taxon>
    </lineage>
</organism>
<gene>
    <name evidence="2" type="ORF">J2S73_002944</name>
</gene>
<comment type="caution">
    <text evidence="2">The sequence shown here is derived from an EMBL/GenBank/DDBJ whole genome shotgun (WGS) entry which is preliminary data.</text>
</comment>